<sequence length="171" mass="19282">MTQTMLGNSDFQAKLDKVKGEGISEISETPSQFMPLDEGWAARRSNLDVVSTSQSPSMPYKLILHLCHMSKMMRRDSNDVDLCKWFVETADQQGWPKIDKARVDKASTTEFREGLTHPTVPIDGVKTLGSTVLHEVRNFHEYLVQMNKLSQFTHTNQGGLLLDTNVKDIKG</sequence>
<protein>
    <submittedName>
        <fullName evidence="1">Uncharacterized protein</fullName>
    </submittedName>
</protein>
<evidence type="ECO:0000313" key="1">
    <source>
        <dbReference type="EMBL" id="CRK20417.1"/>
    </source>
</evidence>
<dbReference type="EMBL" id="CVQI01011112">
    <property type="protein sequence ID" value="CRK20417.1"/>
    <property type="molecule type" value="Genomic_DNA"/>
</dbReference>
<reference evidence="2" key="1">
    <citation type="submission" date="2015-05" db="EMBL/GenBank/DDBJ databases">
        <authorList>
            <person name="Fogelqvist Johan"/>
        </authorList>
    </citation>
    <scope>NUCLEOTIDE SEQUENCE [LARGE SCALE GENOMIC DNA]</scope>
</reference>
<feature type="non-terminal residue" evidence="1">
    <location>
        <position position="171"/>
    </location>
</feature>
<gene>
    <name evidence="1" type="ORF">BN1723_000269</name>
</gene>
<dbReference type="Proteomes" id="UP000045706">
    <property type="component" value="Unassembled WGS sequence"/>
</dbReference>
<dbReference type="AlphaFoldDB" id="A0A0G4LEF3"/>
<accession>A0A0G4LEF3</accession>
<proteinExistence type="predicted"/>
<organism evidence="1 2">
    <name type="scientific">Verticillium longisporum</name>
    <name type="common">Verticillium dahliae var. longisporum</name>
    <dbReference type="NCBI Taxonomy" id="100787"/>
    <lineage>
        <taxon>Eukaryota</taxon>
        <taxon>Fungi</taxon>
        <taxon>Dikarya</taxon>
        <taxon>Ascomycota</taxon>
        <taxon>Pezizomycotina</taxon>
        <taxon>Sordariomycetes</taxon>
        <taxon>Hypocreomycetidae</taxon>
        <taxon>Glomerellales</taxon>
        <taxon>Plectosphaerellaceae</taxon>
        <taxon>Verticillium</taxon>
    </lineage>
</organism>
<evidence type="ECO:0000313" key="2">
    <source>
        <dbReference type="Proteomes" id="UP000045706"/>
    </source>
</evidence>
<name>A0A0G4LEF3_VERLO</name>